<dbReference type="GO" id="GO:0032259">
    <property type="term" value="P:methylation"/>
    <property type="evidence" value="ECO:0007669"/>
    <property type="project" value="UniProtKB-KW"/>
</dbReference>
<dbReference type="EMBL" id="JAENHM010000069">
    <property type="protein sequence ID" value="MBK1840789.1"/>
    <property type="molecule type" value="Genomic_DNA"/>
</dbReference>
<accession>A0ABS1FBJ5</accession>
<gene>
    <name evidence="1" type="ORF">JHL17_25625</name>
</gene>
<comment type="caution">
    <text evidence="1">The sequence shown here is derived from an EMBL/GenBank/DDBJ whole genome shotgun (WGS) entry which is preliminary data.</text>
</comment>
<dbReference type="SUPFAM" id="SSF53335">
    <property type="entry name" value="S-adenosyl-L-methionine-dependent methyltransferases"/>
    <property type="match status" value="1"/>
</dbReference>
<keyword evidence="1" id="KW-0808">Transferase</keyword>
<reference evidence="2" key="1">
    <citation type="submission" date="2021-01" db="EMBL/GenBank/DDBJ databases">
        <title>Genome public.</title>
        <authorList>
            <person name="Liu C."/>
            <person name="Sun Q."/>
        </authorList>
    </citation>
    <scope>NUCLEOTIDE SEQUENCE [LARGE SCALE GENOMIC DNA]</scope>
    <source>
        <strain evidence="2">YIM B02556</strain>
    </source>
</reference>
<evidence type="ECO:0000313" key="2">
    <source>
        <dbReference type="Proteomes" id="UP000652760"/>
    </source>
</evidence>
<keyword evidence="1" id="KW-0489">Methyltransferase</keyword>
<name>A0ABS1FBJ5_9PROT</name>
<protein>
    <submittedName>
        <fullName evidence="1">Class I SAM-dependent methyltransferase</fullName>
    </submittedName>
</protein>
<dbReference type="RefSeq" id="WP_200197512.1">
    <property type="nucleotide sequence ID" value="NZ_JAENHM010000069.1"/>
</dbReference>
<dbReference type="Gene3D" id="3.40.50.150">
    <property type="entry name" value="Vaccinia Virus protein VP39"/>
    <property type="match status" value="1"/>
</dbReference>
<sequence length="260" mass="28586">METPLNRIPTAAIADLFPAVGAVGPLVLNAHLLDFRPEQLPVLVPYEHLTLAALARHIAPERILEIGTAQGRGTFLLAANTPDTTRIVTIDLPPEQRDDYTQACLNGDNDVSRLYRGTAYEPRIDLVLADSTTLDPAALRDRYGAMDLILIDGNHSFEAVKADTELALKVATEDALFIWHDFYSFPDYVADRSGLRGVFPFLNGWNGGGRLQLRHVMGTYFVLGRRRWPEGTDRQLLQPGDGGPIFGTRIARLADTGTPA</sequence>
<dbReference type="GO" id="GO:0008168">
    <property type="term" value="F:methyltransferase activity"/>
    <property type="evidence" value="ECO:0007669"/>
    <property type="project" value="UniProtKB-KW"/>
</dbReference>
<organism evidence="1 2">
    <name type="scientific">Azospirillum endophyticum</name>
    <dbReference type="NCBI Taxonomy" id="2800326"/>
    <lineage>
        <taxon>Bacteria</taxon>
        <taxon>Pseudomonadati</taxon>
        <taxon>Pseudomonadota</taxon>
        <taxon>Alphaproteobacteria</taxon>
        <taxon>Rhodospirillales</taxon>
        <taxon>Azospirillaceae</taxon>
        <taxon>Azospirillum</taxon>
    </lineage>
</organism>
<proteinExistence type="predicted"/>
<dbReference type="Pfam" id="PF13578">
    <property type="entry name" value="Methyltransf_24"/>
    <property type="match status" value="1"/>
</dbReference>
<keyword evidence="2" id="KW-1185">Reference proteome</keyword>
<dbReference type="InterPro" id="IPR029063">
    <property type="entry name" value="SAM-dependent_MTases_sf"/>
</dbReference>
<evidence type="ECO:0000313" key="1">
    <source>
        <dbReference type="EMBL" id="MBK1840789.1"/>
    </source>
</evidence>
<dbReference type="Proteomes" id="UP000652760">
    <property type="component" value="Unassembled WGS sequence"/>
</dbReference>